<dbReference type="CTD" id="6751039"/>
<dbReference type="OrthoDB" id="268763at2759"/>
<comment type="similarity">
    <text evidence="1">Belongs to the proteasome subunit p55 family.</text>
</comment>
<sequence>MMEVDITQNSNEKLQECEKLAKEGKLNEALEILYVIEKHARTACDAPATARILVSIIRLCFQAAEWDMLNENIVLLTKRRSQLKQAVAKMVQEAFTFVDQTPAGAIKLKLIEVLRQVTDGKIYVEVERARLTRILSEMKEKEGNIDEAARLLQELQVETYGSMDKREKVEFILEQMRLCLARKDYIRAQIISKKISPKFFSNDEAQDLKLKFYELSISLAEADSAYIKVCQYYSEIYNTPIIRESENKWKEALQKMVIYGILTPSSHDQKQMILRISQDKNLEKILKYKELLDCFISQEIVLWNSITTRFQEVILKGCEESPNTNLFETDTDDGRKRWASLKERVVEHNIIVIASYYTSIKLGRLAELLHLTVAETETFISNLVISRTIFARIDRPAGIVNFIKICEPDLKLNEWSTKTRNLMGLINKTTYMINREEMLKAKGNNLILTD</sequence>
<keyword evidence="5" id="KW-1185">Reference proteome</keyword>
<organism evidence="4 5">
    <name type="scientific">Trichoplax adhaerens</name>
    <name type="common">Trichoplax reptans</name>
    <dbReference type="NCBI Taxonomy" id="10228"/>
    <lineage>
        <taxon>Eukaryota</taxon>
        <taxon>Metazoa</taxon>
        <taxon>Placozoa</taxon>
        <taxon>Uniplacotomia</taxon>
        <taxon>Trichoplacea</taxon>
        <taxon>Trichoplacidae</taxon>
        <taxon>Trichoplax</taxon>
    </lineage>
</organism>
<dbReference type="InParanoid" id="B3RNB0"/>
<dbReference type="InterPro" id="IPR000717">
    <property type="entry name" value="PCI_dom"/>
</dbReference>
<evidence type="ECO:0000259" key="3">
    <source>
        <dbReference type="PROSITE" id="PS50250"/>
    </source>
</evidence>
<evidence type="ECO:0000256" key="2">
    <source>
        <dbReference type="ARBA" id="ARBA00022942"/>
    </source>
</evidence>
<dbReference type="FunCoup" id="B3RNB0">
    <property type="interactions" value="2222"/>
</dbReference>
<dbReference type="Gene3D" id="1.10.10.10">
    <property type="entry name" value="Winged helix-like DNA-binding domain superfamily/Winged helix DNA-binding domain"/>
    <property type="match status" value="1"/>
</dbReference>
<evidence type="ECO:0000313" key="5">
    <source>
        <dbReference type="Proteomes" id="UP000009022"/>
    </source>
</evidence>
<reference evidence="4 5" key="1">
    <citation type="journal article" date="2008" name="Nature">
        <title>The Trichoplax genome and the nature of placozoans.</title>
        <authorList>
            <person name="Srivastava M."/>
            <person name="Begovic E."/>
            <person name="Chapman J."/>
            <person name="Putnam N.H."/>
            <person name="Hellsten U."/>
            <person name="Kawashima T."/>
            <person name="Kuo A."/>
            <person name="Mitros T."/>
            <person name="Salamov A."/>
            <person name="Carpenter M.L."/>
            <person name="Signorovitch A.Y."/>
            <person name="Moreno M.A."/>
            <person name="Kamm K."/>
            <person name="Grimwood J."/>
            <person name="Schmutz J."/>
            <person name="Shapiro H."/>
            <person name="Grigoriev I.V."/>
            <person name="Buss L.W."/>
            <person name="Schierwater B."/>
            <person name="Dellaporta S.L."/>
            <person name="Rokhsar D.S."/>
        </authorList>
    </citation>
    <scope>NUCLEOTIDE SEQUENCE [LARGE SCALE GENOMIC DNA]</scope>
    <source>
        <strain evidence="4 5">Grell-BS-1999</strain>
    </source>
</reference>
<dbReference type="Proteomes" id="UP000009022">
    <property type="component" value="Unassembled WGS sequence"/>
</dbReference>
<dbReference type="PROSITE" id="PS50250">
    <property type="entry name" value="PCI"/>
    <property type="match status" value="1"/>
</dbReference>
<accession>B3RNB0</accession>
<proteinExistence type="inferred from homology"/>
<dbReference type="EMBL" id="DS985242">
    <property type="protein sequence ID" value="EDV27422.1"/>
    <property type="molecule type" value="Genomic_DNA"/>
</dbReference>
<dbReference type="Pfam" id="PF22241">
    <property type="entry name" value="PSMD12-CSN4_N"/>
    <property type="match status" value="1"/>
</dbReference>
<dbReference type="Pfam" id="PF01399">
    <property type="entry name" value="PCI"/>
    <property type="match status" value="1"/>
</dbReference>
<dbReference type="FunFam" id="1.10.10.10:FF:000070">
    <property type="entry name" value="26S proteasome non-ATPase regulatory subunit 12"/>
    <property type="match status" value="1"/>
</dbReference>
<dbReference type="InterPro" id="IPR040134">
    <property type="entry name" value="PSMD12/CSN4"/>
</dbReference>
<dbReference type="SUPFAM" id="SSF46785">
    <property type="entry name" value="Winged helix' DNA-binding domain"/>
    <property type="match status" value="1"/>
</dbReference>
<evidence type="ECO:0000256" key="1">
    <source>
        <dbReference type="ARBA" id="ARBA00006397"/>
    </source>
</evidence>
<dbReference type="GO" id="GO:0005634">
    <property type="term" value="C:nucleus"/>
    <property type="evidence" value="ECO:0007669"/>
    <property type="project" value="UniProtKB-ARBA"/>
</dbReference>
<dbReference type="GO" id="GO:0005737">
    <property type="term" value="C:cytoplasm"/>
    <property type="evidence" value="ECO:0000318"/>
    <property type="project" value="GO_Central"/>
</dbReference>
<dbReference type="InterPro" id="IPR040896">
    <property type="entry name" value="RPN5_C"/>
</dbReference>
<dbReference type="PANTHER" id="PTHR10855:SF1">
    <property type="entry name" value="26S PROTEASOME NON-ATPASE REGULATORY SUBUNIT 12"/>
    <property type="match status" value="1"/>
</dbReference>
<dbReference type="AlphaFoldDB" id="B3RNB0"/>
<name>B3RNB0_TRIAD</name>
<dbReference type="InterPro" id="IPR054559">
    <property type="entry name" value="PSMD12-CSN4-like_N"/>
</dbReference>
<protein>
    <recommendedName>
        <fullName evidence="3">PCI domain-containing protein</fullName>
    </recommendedName>
</protein>
<dbReference type="OMA" id="AENEMFK"/>
<keyword evidence="2" id="KW-0647">Proteasome</keyword>
<dbReference type="PhylomeDB" id="B3RNB0"/>
<dbReference type="RefSeq" id="XP_002109256.1">
    <property type="nucleotide sequence ID" value="XM_002109220.1"/>
</dbReference>
<dbReference type="InterPro" id="IPR036390">
    <property type="entry name" value="WH_DNA-bd_sf"/>
</dbReference>
<dbReference type="GeneID" id="6751039"/>
<dbReference type="eggNOG" id="KOG1498">
    <property type="taxonomic scope" value="Eukaryota"/>
</dbReference>
<dbReference type="GO" id="GO:0008541">
    <property type="term" value="C:proteasome regulatory particle, lid subcomplex"/>
    <property type="evidence" value="ECO:0000318"/>
    <property type="project" value="GO_Central"/>
</dbReference>
<gene>
    <name evidence="4" type="ORF">TRIADDRAFT_35460</name>
</gene>
<evidence type="ECO:0000313" key="4">
    <source>
        <dbReference type="EMBL" id="EDV27422.1"/>
    </source>
</evidence>
<dbReference type="HOGENOM" id="CLU_033860_2_0_1"/>
<dbReference type="KEGG" id="tad:TRIADDRAFT_35460"/>
<dbReference type="PANTHER" id="PTHR10855">
    <property type="entry name" value="26S PROTEASOME NON-ATPASE REGULATORY SUBUNIT 12/COP9 SIGNALOSOME COMPLEX SUBUNIT 4"/>
    <property type="match status" value="1"/>
</dbReference>
<dbReference type="InterPro" id="IPR036388">
    <property type="entry name" value="WH-like_DNA-bd_sf"/>
</dbReference>
<dbReference type="STRING" id="10228.B3RNB0"/>
<feature type="domain" description="PCI" evidence="3">
    <location>
        <begin position="225"/>
        <end position="407"/>
    </location>
</feature>
<dbReference type="Pfam" id="PF18098">
    <property type="entry name" value="RPN5_C"/>
    <property type="match status" value="1"/>
</dbReference>
<dbReference type="SMART" id="SM00088">
    <property type="entry name" value="PINT"/>
    <property type="match status" value="1"/>
</dbReference>